<organism evidence="2 3">
    <name type="scientific">Desulfotruncus arcticus DSM 17038</name>
    <dbReference type="NCBI Taxonomy" id="1121424"/>
    <lineage>
        <taxon>Bacteria</taxon>
        <taxon>Bacillati</taxon>
        <taxon>Bacillota</taxon>
        <taxon>Clostridia</taxon>
        <taxon>Eubacteriales</taxon>
        <taxon>Desulfallaceae</taxon>
        <taxon>Desulfotruncus</taxon>
    </lineage>
</organism>
<gene>
    <name evidence="2" type="ORF">SAMN05660649_00295</name>
</gene>
<dbReference type="STRING" id="341036.SAMN05660649_00295"/>
<evidence type="ECO:0000313" key="2">
    <source>
        <dbReference type="EMBL" id="SFF97640.1"/>
    </source>
</evidence>
<evidence type="ECO:0000313" key="3">
    <source>
        <dbReference type="Proteomes" id="UP000199337"/>
    </source>
</evidence>
<sequence>MRKILSLTIFAMIFAIASTTAFAGQQQQEKMIMLRQYADEHNFKVYYEQTGSFHQVFVFPHNDVSDIWQFVNGSTNAYHNAKPFKMPAPAVIKDGRMNIPETVANML</sequence>
<dbReference type="AlphaFoldDB" id="A0A1I2N3F4"/>
<proteinExistence type="predicted"/>
<keyword evidence="3" id="KW-1185">Reference proteome</keyword>
<feature type="signal peptide" evidence="1">
    <location>
        <begin position="1"/>
        <end position="23"/>
    </location>
</feature>
<dbReference type="RefSeq" id="WP_092467992.1">
    <property type="nucleotide sequence ID" value="NZ_FOOX01000001.1"/>
</dbReference>
<accession>A0A1I2N3F4</accession>
<evidence type="ECO:0000256" key="1">
    <source>
        <dbReference type="SAM" id="SignalP"/>
    </source>
</evidence>
<reference evidence="3" key="1">
    <citation type="submission" date="2016-10" db="EMBL/GenBank/DDBJ databases">
        <authorList>
            <person name="Varghese N."/>
            <person name="Submissions S."/>
        </authorList>
    </citation>
    <scope>NUCLEOTIDE SEQUENCE [LARGE SCALE GENOMIC DNA]</scope>
    <source>
        <strain evidence="3">DSM 17038</strain>
    </source>
</reference>
<feature type="chain" id="PRO_5011583605" evidence="1">
    <location>
        <begin position="24"/>
        <end position="107"/>
    </location>
</feature>
<name>A0A1I2N3F4_9FIRM</name>
<keyword evidence="1" id="KW-0732">Signal</keyword>
<protein>
    <submittedName>
        <fullName evidence="2">Uncharacterized protein</fullName>
    </submittedName>
</protein>
<dbReference type="Proteomes" id="UP000199337">
    <property type="component" value="Unassembled WGS sequence"/>
</dbReference>
<dbReference type="EMBL" id="FOOX01000001">
    <property type="protein sequence ID" value="SFF97640.1"/>
    <property type="molecule type" value="Genomic_DNA"/>
</dbReference>